<dbReference type="Proteomes" id="UP000515465">
    <property type="component" value="Chromosome"/>
</dbReference>
<dbReference type="AlphaFoldDB" id="A0A7G6SQJ4"/>
<dbReference type="EMBL" id="CP050296">
    <property type="protein sequence ID" value="QND56776.1"/>
    <property type="molecule type" value="Genomic_DNA"/>
</dbReference>
<dbReference type="GO" id="GO:0016747">
    <property type="term" value="F:acyltransferase activity, transferring groups other than amino-acyl groups"/>
    <property type="evidence" value="ECO:0007669"/>
    <property type="project" value="InterPro"/>
</dbReference>
<proteinExistence type="predicted"/>
<evidence type="ECO:0000256" key="1">
    <source>
        <dbReference type="ARBA" id="ARBA00022679"/>
    </source>
</evidence>
<dbReference type="Gene3D" id="3.40.630.30">
    <property type="match status" value="1"/>
</dbReference>
<name>A0A7G6SQJ4_9HYPH</name>
<accession>A0A7G6SQJ4</accession>
<evidence type="ECO:0000259" key="3">
    <source>
        <dbReference type="PROSITE" id="PS51186"/>
    </source>
</evidence>
<sequence length="168" mass="18390">MSATFTVRRATPQDEAGVSELLLASYPGLMRTAYDQAILEGALPLMTRANPALLSSGTFYLAVNGHDLAVGCGGWSRELPGSSEVTPGLAHIRHFATHPEWLRRGIGRELYRRCAEDGRSSSVRRFECQASLNAEGFYAALGFRTVRRIELRIGPGPMLPSILMERAI</sequence>
<evidence type="ECO:0000313" key="5">
    <source>
        <dbReference type="Proteomes" id="UP000515465"/>
    </source>
</evidence>
<dbReference type="Pfam" id="PF13673">
    <property type="entry name" value="Acetyltransf_10"/>
    <property type="match status" value="1"/>
</dbReference>
<organism evidence="4 5">
    <name type="scientific">Mesorhizobium huakuii</name>
    <dbReference type="NCBI Taxonomy" id="28104"/>
    <lineage>
        <taxon>Bacteria</taxon>
        <taxon>Pseudomonadati</taxon>
        <taxon>Pseudomonadota</taxon>
        <taxon>Alphaproteobacteria</taxon>
        <taxon>Hyphomicrobiales</taxon>
        <taxon>Phyllobacteriaceae</taxon>
        <taxon>Mesorhizobium</taxon>
    </lineage>
</organism>
<dbReference type="InterPro" id="IPR016181">
    <property type="entry name" value="Acyl_CoA_acyltransferase"/>
</dbReference>
<evidence type="ECO:0000256" key="2">
    <source>
        <dbReference type="ARBA" id="ARBA00023315"/>
    </source>
</evidence>
<dbReference type="InterPro" id="IPR000182">
    <property type="entry name" value="GNAT_dom"/>
</dbReference>
<reference evidence="5" key="1">
    <citation type="journal article" date="2020" name="Mol. Plant Microbe">
        <title>Rhizobial microsymbionts of the narrowly endemic Oxytropis species growing in Kamchatka are characterized by significant genetic diversity and possess a set of genes that are associated with T3SS and T6SS secretion systems and can affect the development of symbiosis.</title>
        <authorList>
            <person name="Safronova V."/>
            <person name="Guro P."/>
            <person name="Sazanova A."/>
            <person name="Kuznetsova I."/>
            <person name="Belimov A."/>
            <person name="Yakubov V."/>
            <person name="Chirak E."/>
            <person name="Afonin A."/>
            <person name="Gogolev Y."/>
            <person name="Andronov E."/>
            <person name="Tikhonovich I."/>
        </authorList>
    </citation>
    <scope>NUCLEOTIDE SEQUENCE [LARGE SCALE GENOMIC DNA]</scope>
    <source>
        <strain evidence="5">583</strain>
    </source>
</reference>
<dbReference type="PANTHER" id="PTHR43877:SF1">
    <property type="entry name" value="ACETYLTRANSFERASE"/>
    <property type="match status" value="1"/>
</dbReference>
<dbReference type="RefSeq" id="WP_244661877.1">
    <property type="nucleotide sequence ID" value="NZ_CP050296.1"/>
</dbReference>
<evidence type="ECO:0000313" key="4">
    <source>
        <dbReference type="EMBL" id="QND56776.1"/>
    </source>
</evidence>
<dbReference type="InterPro" id="IPR050832">
    <property type="entry name" value="Bact_Acetyltransf"/>
</dbReference>
<keyword evidence="2" id="KW-0012">Acyltransferase</keyword>
<gene>
    <name evidence="4" type="ORF">HB778_09195</name>
</gene>
<protein>
    <submittedName>
        <fullName evidence="4">GNAT family N-acetyltransferase</fullName>
    </submittedName>
</protein>
<keyword evidence="1 4" id="KW-0808">Transferase</keyword>
<dbReference type="PANTHER" id="PTHR43877">
    <property type="entry name" value="AMINOALKYLPHOSPHONATE N-ACETYLTRANSFERASE-RELATED-RELATED"/>
    <property type="match status" value="1"/>
</dbReference>
<feature type="domain" description="N-acetyltransferase" evidence="3">
    <location>
        <begin position="5"/>
        <end position="168"/>
    </location>
</feature>
<dbReference type="SUPFAM" id="SSF55729">
    <property type="entry name" value="Acyl-CoA N-acyltransferases (Nat)"/>
    <property type="match status" value="1"/>
</dbReference>
<dbReference type="CDD" id="cd04301">
    <property type="entry name" value="NAT_SF"/>
    <property type="match status" value="1"/>
</dbReference>
<dbReference type="PROSITE" id="PS51186">
    <property type="entry name" value="GNAT"/>
    <property type="match status" value="1"/>
</dbReference>